<dbReference type="InterPro" id="IPR052983">
    <property type="entry name" value="MFS_Riboflavin_Transporter"/>
</dbReference>
<evidence type="ECO:0000256" key="5">
    <source>
        <dbReference type="ARBA" id="ARBA00023136"/>
    </source>
</evidence>
<evidence type="ECO:0000256" key="4">
    <source>
        <dbReference type="ARBA" id="ARBA00022989"/>
    </source>
</evidence>
<dbReference type="Proteomes" id="UP001283361">
    <property type="component" value="Unassembled WGS sequence"/>
</dbReference>
<evidence type="ECO:0000313" key="9">
    <source>
        <dbReference type="Proteomes" id="UP001283361"/>
    </source>
</evidence>
<feature type="transmembrane region" description="Helical" evidence="7">
    <location>
        <begin position="142"/>
        <end position="163"/>
    </location>
</feature>
<evidence type="ECO:0000256" key="2">
    <source>
        <dbReference type="ARBA" id="ARBA00022448"/>
    </source>
</evidence>
<comment type="subcellular location">
    <subcellularLocation>
        <location evidence="1">Membrane</location>
        <topology evidence="1">Multi-pass membrane protein</topology>
    </subcellularLocation>
</comment>
<keyword evidence="4 7" id="KW-1133">Transmembrane helix</keyword>
<feature type="transmembrane region" description="Helical" evidence="7">
    <location>
        <begin position="546"/>
        <end position="569"/>
    </location>
</feature>
<evidence type="ECO:0000256" key="3">
    <source>
        <dbReference type="ARBA" id="ARBA00022692"/>
    </source>
</evidence>
<dbReference type="InterPro" id="IPR036259">
    <property type="entry name" value="MFS_trans_sf"/>
</dbReference>
<gene>
    <name evidence="8" type="ORF">RRG08_033131</name>
</gene>
<comment type="caution">
    <text evidence="8">The sequence shown here is derived from an EMBL/GenBank/DDBJ whole genome shotgun (WGS) entry which is preliminary data.</text>
</comment>
<keyword evidence="9" id="KW-1185">Reference proteome</keyword>
<feature type="region of interest" description="Disordered" evidence="6">
    <location>
        <begin position="287"/>
        <end position="307"/>
    </location>
</feature>
<feature type="transmembrane region" description="Helical" evidence="7">
    <location>
        <begin position="516"/>
        <end position="534"/>
    </location>
</feature>
<feature type="transmembrane region" description="Helical" evidence="7">
    <location>
        <begin position="391"/>
        <end position="409"/>
    </location>
</feature>
<dbReference type="SUPFAM" id="SSF103473">
    <property type="entry name" value="MFS general substrate transporter"/>
    <property type="match status" value="1"/>
</dbReference>
<feature type="transmembrane region" description="Helical" evidence="7">
    <location>
        <begin position="9"/>
        <end position="31"/>
    </location>
</feature>
<dbReference type="GO" id="GO:0016020">
    <property type="term" value="C:membrane"/>
    <property type="evidence" value="ECO:0007669"/>
    <property type="project" value="UniProtKB-SubCell"/>
</dbReference>
<feature type="transmembrane region" description="Helical" evidence="7">
    <location>
        <begin position="106"/>
        <end position="130"/>
    </location>
</feature>
<evidence type="ECO:0000256" key="6">
    <source>
        <dbReference type="SAM" id="MobiDB-lite"/>
    </source>
</evidence>
<dbReference type="PANTHER" id="PTHR43385:SF1">
    <property type="entry name" value="RIBOFLAVIN TRANSPORTER RIBJ"/>
    <property type="match status" value="1"/>
</dbReference>
<dbReference type="PANTHER" id="PTHR43385">
    <property type="entry name" value="RIBOFLAVIN TRANSPORTER RIBJ"/>
    <property type="match status" value="1"/>
</dbReference>
<evidence type="ECO:0000256" key="1">
    <source>
        <dbReference type="ARBA" id="ARBA00004141"/>
    </source>
</evidence>
<name>A0AAE1CQE7_9GAST</name>
<dbReference type="EMBL" id="JAWDGP010007210">
    <property type="protein sequence ID" value="KAK3728035.1"/>
    <property type="molecule type" value="Genomic_DNA"/>
</dbReference>
<accession>A0AAE1CQE7</accession>
<feature type="transmembrane region" description="Helical" evidence="7">
    <location>
        <begin position="415"/>
        <end position="439"/>
    </location>
</feature>
<keyword evidence="3 7" id="KW-0812">Transmembrane</keyword>
<keyword evidence="5 7" id="KW-0472">Membrane</keyword>
<dbReference type="AlphaFoldDB" id="A0AAE1CQE7"/>
<dbReference type="Gene3D" id="1.20.1250.20">
    <property type="entry name" value="MFS general substrate transporter like domains"/>
    <property type="match status" value="2"/>
</dbReference>
<evidence type="ECO:0000313" key="8">
    <source>
        <dbReference type="EMBL" id="KAK3728035.1"/>
    </source>
</evidence>
<proteinExistence type="predicted"/>
<protein>
    <recommendedName>
        <fullName evidence="10">Major facilitator superfamily (MFS) profile domain-containing protein</fullName>
    </recommendedName>
</protein>
<sequence>MCYVYKKAFVLIGAILIVSPLSLLSYYGNLLPYLASYYNARRDELSVPVDLLWPPSVFRCTFTLAMIFTSPLELRFGIRPCILAGLLLLWASVMCSYIAVKEPLALLVLFGGTHGIAVGILYPTTLKLLLQTFPNKAGLASGLLSVGPVVGALLNIGIAFAVINPNDEKPDLYVDNKVFFSNPKMIQRVPNYFLVAGGCTVAYTFIGMTLAFVGSSNSAPESDSEILEDPTPTNTRLCQQDTGAEKAAFVKSETEHLNFAAVETPKTRTVSNSETEKINRAARTYNTVSSVKDGEQALSGEKPCENSIQQKDGEQALGGEKPCENSIQQKDGEQALSGEKPCENSIQQKDGEQALGGGKPCENSIQEKDGMTKLVVQEELSPRQALLSGRFWCVWLCYLCASHTAYLHLNLYKQYGQLAIANDSMLVTAGMVSMLFTMVGRPSVGICSDRIGIRNTTIAICLGSSLFMVLMVISLHRGSWAYLVFVVAEFLSVSPHTMIFSLLATFEFGKTHCASNMGLITSGNIIVILLEPFIANTLIETVGWNWLFLSGSMTAAVSMVAIMAVECLWQKKVPS</sequence>
<feature type="transmembrane region" description="Helical" evidence="7">
    <location>
        <begin position="81"/>
        <end position="100"/>
    </location>
</feature>
<keyword evidence="2" id="KW-0813">Transport</keyword>
<evidence type="ECO:0000256" key="7">
    <source>
        <dbReference type="SAM" id="Phobius"/>
    </source>
</evidence>
<organism evidence="8 9">
    <name type="scientific">Elysia crispata</name>
    <name type="common">lettuce slug</name>
    <dbReference type="NCBI Taxonomy" id="231223"/>
    <lineage>
        <taxon>Eukaryota</taxon>
        <taxon>Metazoa</taxon>
        <taxon>Spiralia</taxon>
        <taxon>Lophotrochozoa</taxon>
        <taxon>Mollusca</taxon>
        <taxon>Gastropoda</taxon>
        <taxon>Heterobranchia</taxon>
        <taxon>Euthyneura</taxon>
        <taxon>Panpulmonata</taxon>
        <taxon>Sacoglossa</taxon>
        <taxon>Placobranchoidea</taxon>
        <taxon>Plakobranchidae</taxon>
        <taxon>Elysia</taxon>
    </lineage>
</organism>
<evidence type="ECO:0008006" key="10">
    <source>
        <dbReference type="Google" id="ProtNLM"/>
    </source>
</evidence>
<feature type="transmembrane region" description="Helical" evidence="7">
    <location>
        <begin position="451"/>
        <end position="474"/>
    </location>
</feature>
<feature type="transmembrane region" description="Helical" evidence="7">
    <location>
        <begin position="192"/>
        <end position="213"/>
    </location>
</feature>
<feature type="transmembrane region" description="Helical" evidence="7">
    <location>
        <begin position="480"/>
        <end position="504"/>
    </location>
</feature>
<reference evidence="8" key="1">
    <citation type="journal article" date="2023" name="G3 (Bethesda)">
        <title>A reference genome for the long-term kleptoplast-retaining sea slug Elysia crispata morphotype clarki.</title>
        <authorList>
            <person name="Eastman K.E."/>
            <person name="Pendleton A.L."/>
            <person name="Shaikh M.A."/>
            <person name="Suttiyut T."/>
            <person name="Ogas R."/>
            <person name="Tomko P."/>
            <person name="Gavelis G."/>
            <person name="Widhalm J.R."/>
            <person name="Wisecaver J.H."/>
        </authorList>
    </citation>
    <scope>NUCLEOTIDE SEQUENCE</scope>
    <source>
        <strain evidence="8">ECLA1</strain>
    </source>
</reference>